<evidence type="ECO:0000256" key="1">
    <source>
        <dbReference type="SAM" id="Phobius"/>
    </source>
</evidence>
<name>A0A1I5SUL6_9BACI</name>
<dbReference type="OrthoDB" id="2111373at2"/>
<keyword evidence="1" id="KW-0472">Membrane</keyword>
<feature type="transmembrane region" description="Helical" evidence="1">
    <location>
        <begin position="136"/>
        <end position="156"/>
    </location>
</feature>
<evidence type="ECO:0000313" key="4">
    <source>
        <dbReference type="Proteomes" id="UP000242243"/>
    </source>
</evidence>
<feature type="transmembrane region" description="Helical" evidence="1">
    <location>
        <begin position="162"/>
        <end position="182"/>
    </location>
</feature>
<accession>A0A1I5SUL6</accession>
<keyword evidence="1" id="KW-0812">Transmembrane</keyword>
<dbReference type="EMBL" id="FOXC01000052">
    <property type="protein sequence ID" value="SFP74378.1"/>
    <property type="molecule type" value="Genomic_DNA"/>
</dbReference>
<dbReference type="EMBL" id="BJWI01000055">
    <property type="protein sequence ID" value="GEM02728.1"/>
    <property type="molecule type" value="Genomic_DNA"/>
</dbReference>
<evidence type="ECO:0000313" key="5">
    <source>
        <dbReference type="Proteomes" id="UP000321547"/>
    </source>
</evidence>
<dbReference type="STRING" id="306540.SAMN05421839_1524"/>
<dbReference type="Proteomes" id="UP000321547">
    <property type="component" value="Unassembled WGS sequence"/>
</dbReference>
<feature type="transmembrane region" description="Helical" evidence="1">
    <location>
        <begin position="39"/>
        <end position="59"/>
    </location>
</feature>
<gene>
    <name evidence="2" type="ORF">HHA03_22600</name>
    <name evidence="3" type="ORF">SAMN05421839_1524</name>
</gene>
<dbReference type="Proteomes" id="UP000242243">
    <property type="component" value="Unassembled WGS sequence"/>
</dbReference>
<sequence length="193" mass="20118">MAKASSQLKKTLKFSISIAVITFVLAAIFSVISSSVLGGVGWLIGLLIVFSIVLMGVLFDTLGVAATAAIETPFHAMAAEKVYGAKEAVLIVRNADRFASFCNDVVGDISGVISGTASAIVVLQLARLFGYGEGSLIQITINVFLTSVVAALTVGGKAIGKSLAITFATNIILVAGKVLAFLDHRFKIKLIKK</sequence>
<organism evidence="3 4">
    <name type="scientific">Halolactibacillus halophilus</name>
    <dbReference type="NCBI Taxonomy" id="306540"/>
    <lineage>
        <taxon>Bacteria</taxon>
        <taxon>Bacillati</taxon>
        <taxon>Bacillota</taxon>
        <taxon>Bacilli</taxon>
        <taxon>Bacillales</taxon>
        <taxon>Bacillaceae</taxon>
        <taxon>Halolactibacillus</taxon>
    </lineage>
</organism>
<evidence type="ECO:0000313" key="3">
    <source>
        <dbReference type="EMBL" id="SFP74378.1"/>
    </source>
</evidence>
<protein>
    <submittedName>
        <fullName evidence="3">Uncharacterized protein</fullName>
    </submittedName>
</protein>
<keyword evidence="5" id="KW-1185">Reference proteome</keyword>
<feature type="transmembrane region" description="Helical" evidence="1">
    <location>
        <begin position="12"/>
        <end position="33"/>
    </location>
</feature>
<keyword evidence="1" id="KW-1133">Transmembrane helix</keyword>
<evidence type="ECO:0000313" key="2">
    <source>
        <dbReference type="EMBL" id="GEM02728.1"/>
    </source>
</evidence>
<dbReference type="AlphaFoldDB" id="A0A1I5SUL6"/>
<reference evidence="3 4" key="1">
    <citation type="submission" date="2016-10" db="EMBL/GenBank/DDBJ databases">
        <authorList>
            <person name="de Groot N.N."/>
        </authorList>
    </citation>
    <scope>NUCLEOTIDE SEQUENCE [LARGE SCALE GENOMIC DNA]</scope>
    <source>
        <strain evidence="3 4">DSM 17073</strain>
    </source>
</reference>
<reference evidence="2 5" key="2">
    <citation type="submission" date="2019-07" db="EMBL/GenBank/DDBJ databases">
        <title>Whole genome shotgun sequence of Halolactibacillus halophilus NBRC 100868.</title>
        <authorList>
            <person name="Hosoyama A."/>
            <person name="Uohara A."/>
            <person name="Ohji S."/>
            <person name="Ichikawa N."/>
        </authorList>
    </citation>
    <scope>NUCLEOTIDE SEQUENCE [LARGE SCALE GENOMIC DNA]</scope>
    <source>
        <strain evidence="2 5">NBRC 100868</strain>
    </source>
</reference>
<proteinExistence type="predicted"/>
<dbReference type="RefSeq" id="WP_089833817.1">
    <property type="nucleotide sequence ID" value="NZ_BJWI01000055.1"/>
</dbReference>